<dbReference type="RefSeq" id="WP_268917180.1">
    <property type="nucleotide sequence ID" value="NZ_CP124548.1"/>
</dbReference>
<feature type="transmembrane region" description="Helical" evidence="1">
    <location>
        <begin position="6"/>
        <end position="30"/>
    </location>
</feature>
<organism evidence="2 3">
    <name type="scientific">Actinomyces israelii</name>
    <dbReference type="NCBI Taxonomy" id="1659"/>
    <lineage>
        <taxon>Bacteria</taxon>
        <taxon>Bacillati</taxon>
        <taxon>Actinomycetota</taxon>
        <taxon>Actinomycetes</taxon>
        <taxon>Actinomycetales</taxon>
        <taxon>Actinomycetaceae</taxon>
        <taxon>Actinomyces</taxon>
    </lineage>
</organism>
<keyword evidence="1" id="KW-0472">Membrane</keyword>
<accession>A0ABT4I7C5</accession>
<dbReference type="Proteomes" id="UP001072034">
    <property type="component" value="Unassembled WGS sequence"/>
</dbReference>
<evidence type="ECO:0000313" key="2">
    <source>
        <dbReference type="EMBL" id="MCZ0857638.1"/>
    </source>
</evidence>
<protein>
    <submittedName>
        <fullName evidence="2">Uncharacterized protein</fullName>
    </submittedName>
</protein>
<keyword evidence="1" id="KW-0812">Transmembrane</keyword>
<keyword evidence="3" id="KW-1185">Reference proteome</keyword>
<feature type="transmembrane region" description="Helical" evidence="1">
    <location>
        <begin position="51"/>
        <end position="74"/>
    </location>
</feature>
<proteinExistence type="predicted"/>
<keyword evidence="1" id="KW-1133">Transmembrane helix</keyword>
<sequence length="78" mass="8203">MSIDWASLGLVAAVTVLGTGLVLAITSSAARMLGEARLKRTAGQVRGLRAAELAAGFFLALALGIVLFGLWLMIPYYH</sequence>
<dbReference type="EMBL" id="JAPTMY010000010">
    <property type="protein sequence ID" value="MCZ0857638.1"/>
    <property type="molecule type" value="Genomic_DNA"/>
</dbReference>
<reference evidence="2" key="1">
    <citation type="submission" date="2022-10" db="EMBL/GenBank/DDBJ databases">
        <title>Genome sequence of Actinomyces israelii ATCC 10048.</title>
        <authorList>
            <person name="Watt R.M."/>
            <person name="Tong W.M."/>
        </authorList>
    </citation>
    <scope>NUCLEOTIDE SEQUENCE</scope>
    <source>
        <strain evidence="2">ATCC 10048</strain>
    </source>
</reference>
<name>A0ABT4I7C5_9ACTO</name>
<gene>
    <name evidence="2" type="ORF">OHJ16_06230</name>
</gene>
<comment type="caution">
    <text evidence="2">The sequence shown here is derived from an EMBL/GenBank/DDBJ whole genome shotgun (WGS) entry which is preliminary data.</text>
</comment>
<evidence type="ECO:0000313" key="3">
    <source>
        <dbReference type="Proteomes" id="UP001072034"/>
    </source>
</evidence>
<evidence type="ECO:0000256" key="1">
    <source>
        <dbReference type="SAM" id="Phobius"/>
    </source>
</evidence>